<sequence>MPLSWMNQILGRTHLSSNSLVVLRKQTLPRHVHELELDEDVAPKLVSAFDQVEAADGLIQPHTDEGGDAYYIGDFYEPAKCADEWRIRDERPRPYLDFVKRIATSRPHLEYLAHWMEVTCAPPKWKFVKKHQQSRDERAARCKVTVLDYDDTTLVNTTHFTDAELLRTAREPARRVGEPPPIRLIIAEDLSRDLVEVLGSTFDIDPLFFLSHIGDYLFHNTRDRWVELPDLDVVMRRRPFFNLSFLRARYFKDEPAFQHAEKESGWFNVLRRLDSDRSRKRLQDSLLDKKGASVTLSRSKASLWMKPRGPEDAIIGLLLVDPTVQEGSPLWGGYRPFDATPSMHDQVYEQPPVNQSHFNDVVYWSTKLTHADLTEIRRDPRCMALPMLRLVLAEWRTVLKYIDTMLGKIEWEFENPHWGETPSDIDNALRKLGPWRRNFPYYRIMIAEAIDRLFGTEVRTQQTRTPTSSSQQGCEQQNTLSSLHHDFHLLSTSLSTSSARVEGSNTTATNRISIEDARRAISQNQVTTGLGIAATIFLPLNFASSFLSMTQDFSAIKPFTLQLFFIIGLPLALLTVWFIDLVAPTSKTRNFLTRRKRVLQDWWAPHTVQVGGSVRPRGGEAVPIGRTMPWRMGTGEAGPLRR</sequence>
<feature type="transmembrane region" description="Helical" evidence="1">
    <location>
        <begin position="559"/>
        <end position="579"/>
    </location>
</feature>
<proteinExistence type="predicted"/>
<evidence type="ECO:0000313" key="2">
    <source>
        <dbReference type="EMBL" id="KAK5115687.1"/>
    </source>
</evidence>
<reference evidence="2" key="1">
    <citation type="submission" date="2023-08" db="EMBL/GenBank/DDBJ databases">
        <title>Black Yeasts Isolated from many extreme environments.</title>
        <authorList>
            <person name="Coleine C."/>
            <person name="Stajich J.E."/>
            <person name="Selbmann L."/>
        </authorList>
    </citation>
    <scope>NUCLEOTIDE SEQUENCE</scope>
    <source>
        <strain evidence="2">CCFEE 5401</strain>
    </source>
</reference>
<keyword evidence="1" id="KW-0472">Membrane</keyword>
<feature type="transmembrane region" description="Helical" evidence="1">
    <location>
        <begin position="528"/>
        <end position="547"/>
    </location>
</feature>
<evidence type="ECO:0000313" key="3">
    <source>
        <dbReference type="Proteomes" id="UP001310890"/>
    </source>
</evidence>
<evidence type="ECO:0000256" key="1">
    <source>
        <dbReference type="SAM" id="Phobius"/>
    </source>
</evidence>
<dbReference type="AlphaFoldDB" id="A0AAN7TKV9"/>
<keyword evidence="1" id="KW-1133">Transmembrane helix</keyword>
<name>A0AAN7TKV9_9PEZI</name>
<accession>A0AAN7TKV9</accession>
<dbReference type="EMBL" id="JAVRRL010000011">
    <property type="protein sequence ID" value="KAK5115687.1"/>
    <property type="molecule type" value="Genomic_DNA"/>
</dbReference>
<dbReference type="Proteomes" id="UP001310890">
    <property type="component" value="Unassembled WGS sequence"/>
</dbReference>
<keyword evidence="1" id="KW-0812">Transmembrane</keyword>
<protein>
    <submittedName>
        <fullName evidence="2">Uncharacterized protein</fullName>
    </submittedName>
</protein>
<organism evidence="2 3">
    <name type="scientific">Meristemomyces frigidus</name>
    <dbReference type="NCBI Taxonomy" id="1508187"/>
    <lineage>
        <taxon>Eukaryota</taxon>
        <taxon>Fungi</taxon>
        <taxon>Dikarya</taxon>
        <taxon>Ascomycota</taxon>
        <taxon>Pezizomycotina</taxon>
        <taxon>Dothideomycetes</taxon>
        <taxon>Dothideomycetidae</taxon>
        <taxon>Mycosphaerellales</taxon>
        <taxon>Teratosphaeriaceae</taxon>
        <taxon>Meristemomyces</taxon>
    </lineage>
</organism>
<comment type="caution">
    <text evidence="2">The sequence shown here is derived from an EMBL/GenBank/DDBJ whole genome shotgun (WGS) entry which is preliminary data.</text>
</comment>
<gene>
    <name evidence="2" type="ORF">LTR62_000776</name>
</gene>